<keyword evidence="6" id="KW-0843">Virulence</keyword>
<accession>A0A7X3LJV1</accession>
<dbReference type="SUPFAM" id="SSF52172">
    <property type="entry name" value="CheY-like"/>
    <property type="match status" value="1"/>
</dbReference>
<dbReference type="PROSITE" id="PS51755">
    <property type="entry name" value="OMPR_PHOB"/>
    <property type="match status" value="1"/>
</dbReference>
<evidence type="ECO:0000256" key="8">
    <source>
        <dbReference type="ARBA" id="ARBA00023159"/>
    </source>
</evidence>
<dbReference type="FunFam" id="3.40.50.2300:FF:000001">
    <property type="entry name" value="DNA-binding response regulator PhoB"/>
    <property type="match status" value="1"/>
</dbReference>
<keyword evidence="8" id="KW-0010">Activator</keyword>
<dbReference type="Gene3D" id="6.10.250.690">
    <property type="match status" value="1"/>
</dbReference>
<evidence type="ECO:0000256" key="6">
    <source>
        <dbReference type="ARBA" id="ARBA00023026"/>
    </source>
</evidence>
<evidence type="ECO:0000256" key="13">
    <source>
        <dbReference type="PROSITE-ProRule" id="PRU01091"/>
    </source>
</evidence>
<dbReference type="CDD" id="cd00383">
    <property type="entry name" value="trans_reg_C"/>
    <property type="match status" value="1"/>
</dbReference>
<dbReference type="SMART" id="SM00448">
    <property type="entry name" value="REC"/>
    <property type="match status" value="1"/>
</dbReference>
<evidence type="ECO:0000256" key="12">
    <source>
        <dbReference type="PROSITE-ProRule" id="PRU00169"/>
    </source>
</evidence>
<feature type="modified residue" description="4-aspartylphosphate" evidence="12">
    <location>
        <position position="52"/>
    </location>
</feature>
<keyword evidence="7 13" id="KW-0238">DNA-binding</keyword>
<keyword evidence="2" id="KW-0963">Cytoplasm</keyword>
<dbReference type="RefSeq" id="WP_160499508.1">
    <property type="nucleotide sequence ID" value="NZ_WUBI01000003.1"/>
</dbReference>
<evidence type="ECO:0000256" key="4">
    <source>
        <dbReference type="ARBA" id="ARBA00023012"/>
    </source>
</evidence>
<gene>
    <name evidence="16" type="ORF">GRF59_20100</name>
</gene>
<name>A0A7X3LJV1_9BACL</name>
<dbReference type="GO" id="GO:0005829">
    <property type="term" value="C:cytosol"/>
    <property type="evidence" value="ECO:0007669"/>
    <property type="project" value="TreeGrafter"/>
</dbReference>
<dbReference type="GO" id="GO:0000156">
    <property type="term" value="F:phosphorelay response regulator activity"/>
    <property type="evidence" value="ECO:0007669"/>
    <property type="project" value="TreeGrafter"/>
</dbReference>
<dbReference type="Proteomes" id="UP000460318">
    <property type="component" value="Unassembled WGS sequence"/>
</dbReference>
<keyword evidence="3 12" id="KW-0597">Phosphoprotein</keyword>
<dbReference type="InterPro" id="IPR001867">
    <property type="entry name" value="OmpR/PhoB-type_DNA-bd"/>
</dbReference>
<organism evidence="16 17">
    <name type="scientific">Paenibacillus dendrobii</name>
    <dbReference type="NCBI Taxonomy" id="2691084"/>
    <lineage>
        <taxon>Bacteria</taxon>
        <taxon>Bacillati</taxon>
        <taxon>Bacillota</taxon>
        <taxon>Bacilli</taxon>
        <taxon>Bacillales</taxon>
        <taxon>Paenibacillaceae</taxon>
        <taxon>Paenibacillus</taxon>
    </lineage>
</organism>
<reference evidence="16 17" key="1">
    <citation type="submission" date="2019-12" db="EMBL/GenBank/DDBJ databases">
        <title>Paenibacillus sp. nov., an endophytic bacterium isolated from the stem of Dendrobium.</title>
        <authorList>
            <person name="Zhao R."/>
        </authorList>
    </citation>
    <scope>NUCLEOTIDE SEQUENCE [LARGE SCALE GENOMIC DNA]</scope>
    <source>
        <strain evidence="16 17">HJL G12</strain>
    </source>
</reference>
<proteinExistence type="predicted"/>
<dbReference type="CDD" id="cd17574">
    <property type="entry name" value="REC_OmpR"/>
    <property type="match status" value="1"/>
</dbReference>
<dbReference type="InterPro" id="IPR039420">
    <property type="entry name" value="WalR-like"/>
</dbReference>
<dbReference type="Pfam" id="PF00486">
    <property type="entry name" value="Trans_reg_C"/>
    <property type="match status" value="1"/>
</dbReference>
<evidence type="ECO:0000256" key="2">
    <source>
        <dbReference type="ARBA" id="ARBA00022490"/>
    </source>
</evidence>
<protein>
    <recommendedName>
        <fullName evidence="11">Heme response regulator HssR</fullName>
    </recommendedName>
</protein>
<dbReference type="InterPro" id="IPR001789">
    <property type="entry name" value="Sig_transdc_resp-reg_receiver"/>
</dbReference>
<evidence type="ECO:0000256" key="3">
    <source>
        <dbReference type="ARBA" id="ARBA00022553"/>
    </source>
</evidence>
<sequence length="225" mass="25974">MIHILVADDDIHIRELLRHVLQHEGYAVFEAADGNEASSVLSREQIHLAVIDVMMPGKDGLQLCSEIRQDYGFPVILLTAKDQLPDKEKGYTAGTDDYVTKPFEPQELVFRIKALLRRYQMVNSQVIKLNDTVIDAKNYMVHCGDHMFMLPMKEFELLTQLASFPDRTFTREELIQLIWGADFEGDDRTVDVHIKRLRERFADMTEDFSIRTVRGVGYKLEAVKK</sequence>
<feature type="domain" description="Response regulatory" evidence="14">
    <location>
        <begin position="3"/>
        <end position="116"/>
    </location>
</feature>
<dbReference type="InterPro" id="IPR036388">
    <property type="entry name" value="WH-like_DNA-bd_sf"/>
</dbReference>
<evidence type="ECO:0000259" key="15">
    <source>
        <dbReference type="PROSITE" id="PS51755"/>
    </source>
</evidence>
<keyword evidence="17" id="KW-1185">Reference proteome</keyword>
<dbReference type="InterPro" id="IPR011006">
    <property type="entry name" value="CheY-like_superfamily"/>
</dbReference>
<comment type="function">
    <text evidence="10">Member of the two-component regulatory system HssS/HssR involved in intracellular heme homeostasis and tempering of staphylococcal virulence. Phosphorylated HssR binds to a direct repeat sequence within hrtAB promoter and activates the expression of hrtAB, an efflux pump, in response to extracellular heme, hemin, hemoglobin or blood.</text>
</comment>
<evidence type="ECO:0000313" key="16">
    <source>
        <dbReference type="EMBL" id="MWV45923.1"/>
    </source>
</evidence>
<dbReference type="SMART" id="SM00862">
    <property type="entry name" value="Trans_reg_C"/>
    <property type="match status" value="1"/>
</dbReference>
<evidence type="ECO:0000256" key="11">
    <source>
        <dbReference type="ARBA" id="ARBA00039976"/>
    </source>
</evidence>
<dbReference type="AlphaFoldDB" id="A0A7X3LJV1"/>
<evidence type="ECO:0000259" key="14">
    <source>
        <dbReference type="PROSITE" id="PS50110"/>
    </source>
</evidence>
<dbReference type="GO" id="GO:0000976">
    <property type="term" value="F:transcription cis-regulatory region binding"/>
    <property type="evidence" value="ECO:0007669"/>
    <property type="project" value="TreeGrafter"/>
</dbReference>
<evidence type="ECO:0000256" key="9">
    <source>
        <dbReference type="ARBA" id="ARBA00023163"/>
    </source>
</evidence>
<dbReference type="Pfam" id="PF00072">
    <property type="entry name" value="Response_reg"/>
    <property type="match status" value="1"/>
</dbReference>
<dbReference type="GO" id="GO:0006355">
    <property type="term" value="P:regulation of DNA-templated transcription"/>
    <property type="evidence" value="ECO:0007669"/>
    <property type="project" value="InterPro"/>
</dbReference>
<dbReference type="PANTHER" id="PTHR48111">
    <property type="entry name" value="REGULATOR OF RPOS"/>
    <property type="match status" value="1"/>
</dbReference>
<dbReference type="PANTHER" id="PTHR48111:SF49">
    <property type="entry name" value="HEME RESPONSE REGULATOR HSSR"/>
    <property type="match status" value="1"/>
</dbReference>
<keyword evidence="4" id="KW-0902">Two-component regulatory system</keyword>
<evidence type="ECO:0000256" key="1">
    <source>
        <dbReference type="ARBA" id="ARBA00004496"/>
    </source>
</evidence>
<evidence type="ECO:0000256" key="10">
    <source>
        <dbReference type="ARBA" id="ARBA00037471"/>
    </source>
</evidence>
<dbReference type="GO" id="GO:0032993">
    <property type="term" value="C:protein-DNA complex"/>
    <property type="evidence" value="ECO:0007669"/>
    <property type="project" value="TreeGrafter"/>
</dbReference>
<comment type="caution">
    <text evidence="16">The sequence shown here is derived from an EMBL/GenBank/DDBJ whole genome shotgun (WGS) entry which is preliminary data.</text>
</comment>
<evidence type="ECO:0000256" key="7">
    <source>
        <dbReference type="ARBA" id="ARBA00023125"/>
    </source>
</evidence>
<dbReference type="PROSITE" id="PS50110">
    <property type="entry name" value="RESPONSE_REGULATORY"/>
    <property type="match status" value="1"/>
</dbReference>
<keyword evidence="9" id="KW-0804">Transcription</keyword>
<dbReference type="EMBL" id="WUBI01000003">
    <property type="protein sequence ID" value="MWV45923.1"/>
    <property type="molecule type" value="Genomic_DNA"/>
</dbReference>
<evidence type="ECO:0000256" key="5">
    <source>
        <dbReference type="ARBA" id="ARBA00023015"/>
    </source>
</evidence>
<evidence type="ECO:0000313" key="17">
    <source>
        <dbReference type="Proteomes" id="UP000460318"/>
    </source>
</evidence>
<feature type="domain" description="OmpR/PhoB-type" evidence="15">
    <location>
        <begin position="124"/>
        <end position="222"/>
    </location>
</feature>
<dbReference type="Gene3D" id="3.40.50.2300">
    <property type="match status" value="1"/>
</dbReference>
<feature type="DNA-binding region" description="OmpR/PhoB-type" evidence="13">
    <location>
        <begin position="124"/>
        <end position="222"/>
    </location>
</feature>
<keyword evidence="5" id="KW-0805">Transcription regulation</keyword>
<dbReference type="Gene3D" id="1.10.10.10">
    <property type="entry name" value="Winged helix-like DNA-binding domain superfamily/Winged helix DNA-binding domain"/>
    <property type="match status" value="1"/>
</dbReference>
<comment type="subcellular location">
    <subcellularLocation>
        <location evidence="1">Cytoplasm</location>
    </subcellularLocation>
</comment>